<reference evidence="1" key="1">
    <citation type="submission" date="2022-12" db="EMBL/GenBank/DDBJ databases">
        <authorList>
            <person name="Ruckert C."/>
            <person name="Busche T."/>
            <person name="Kalinowski J."/>
            <person name="Wittmann C."/>
        </authorList>
    </citation>
    <scope>NUCLEOTIDE SEQUENCE</scope>
    <source>
        <strain evidence="1">DSM 40467</strain>
    </source>
</reference>
<dbReference type="EMBL" id="CP114413">
    <property type="protein sequence ID" value="WAZ25956.1"/>
    <property type="molecule type" value="Genomic_DNA"/>
</dbReference>
<sequence>MADHTAHAHKARELLEASDKWTKGRLSADQLIAHAQVEALLALAAAIAADRASTPREHG</sequence>
<evidence type="ECO:0000313" key="2">
    <source>
        <dbReference type="Proteomes" id="UP001164439"/>
    </source>
</evidence>
<name>A0ABY7KSM1_9ACTN</name>
<keyword evidence="2" id="KW-1185">Reference proteome</keyword>
<evidence type="ECO:0000313" key="1">
    <source>
        <dbReference type="EMBL" id="WAZ25956.1"/>
    </source>
</evidence>
<dbReference type="Proteomes" id="UP001164439">
    <property type="component" value="Chromosome"/>
</dbReference>
<organism evidence="1 2">
    <name type="scientific">Streptomyces cinnabarinus</name>
    <dbReference type="NCBI Taxonomy" id="67287"/>
    <lineage>
        <taxon>Bacteria</taxon>
        <taxon>Bacillati</taxon>
        <taxon>Actinomycetota</taxon>
        <taxon>Actinomycetes</taxon>
        <taxon>Kitasatosporales</taxon>
        <taxon>Streptomycetaceae</taxon>
        <taxon>Streptomyces</taxon>
    </lineage>
</organism>
<gene>
    <name evidence="1" type="ORF">STRCI_007488</name>
</gene>
<dbReference type="RefSeq" id="WP_269663438.1">
    <property type="nucleotide sequence ID" value="NZ_CP114413.1"/>
</dbReference>
<protein>
    <submittedName>
        <fullName evidence="1">Uncharacterized protein</fullName>
    </submittedName>
</protein>
<proteinExistence type="predicted"/>
<accession>A0ABY7KSM1</accession>